<dbReference type="InterPro" id="IPR013785">
    <property type="entry name" value="Aldolase_TIM"/>
</dbReference>
<sequence>MELQEKIQILSGAAKYDVSCASCGVSRFAAQGLGSTVSAGICHSWSDDGRCVSLLKVLLTNYCIYDCAYCVNRRSNDVPRAAFTPEELIDLTIQFYKRNYIEGLFLSSGVVQSPDHTMERLICVAQTLRERRHYHGYIHLKVIPGSSA</sequence>
<protein>
    <submittedName>
        <fullName evidence="5">Radical SAM protein</fullName>
    </submittedName>
</protein>
<dbReference type="AlphaFoldDB" id="A0A388TIW8"/>
<dbReference type="Pfam" id="PF13353">
    <property type="entry name" value="Fer4_12"/>
    <property type="match status" value="1"/>
</dbReference>
<reference evidence="5 6" key="1">
    <citation type="journal article" date="2019" name="ISME J.">
        <title>Genome analyses of uncultured TG2/ZB3 bacteria in 'Margulisbacteria' specifically attached to ectosymbiotic spirochetes of protists in the termite gut.</title>
        <authorList>
            <person name="Utami Y.D."/>
            <person name="Kuwahara H."/>
            <person name="Igai K."/>
            <person name="Murakami T."/>
            <person name="Sugaya K."/>
            <person name="Morikawa T."/>
            <person name="Nagura Y."/>
            <person name="Yuki M."/>
            <person name="Deevong P."/>
            <person name="Inoue T."/>
            <person name="Kihara K."/>
            <person name="Lo N."/>
            <person name="Yamada A."/>
            <person name="Ohkuma M."/>
            <person name="Hongoh Y."/>
        </authorList>
    </citation>
    <scope>NUCLEOTIDE SEQUENCE [LARGE SCALE GENOMIC DNA]</scope>
    <source>
        <strain evidence="5">NkOx7-02</strain>
    </source>
</reference>
<keyword evidence="6" id="KW-1185">Reference proteome</keyword>
<evidence type="ECO:0000256" key="3">
    <source>
        <dbReference type="ARBA" id="ARBA00023004"/>
    </source>
</evidence>
<dbReference type="GO" id="GO:0046872">
    <property type="term" value="F:metal ion binding"/>
    <property type="evidence" value="ECO:0007669"/>
    <property type="project" value="UniProtKB-KW"/>
</dbReference>
<feature type="non-terminal residue" evidence="5">
    <location>
        <position position="148"/>
    </location>
</feature>
<accession>A0A388TIW8</accession>
<evidence type="ECO:0000313" key="6">
    <source>
        <dbReference type="Proteomes" id="UP000275925"/>
    </source>
</evidence>
<evidence type="ECO:0000313" key="5">
    <source>
        <dbReference type="EMBL" id="GBR76911.1"/>
    </source>
</evidence>
<dbReference type="Gene3D" id="3.20.20.70">
    <property type="entry name" value="Aldolase class I"/>
    <property type="match status" value="1"/>
</dbReference>
<proteinExistence type="predicted"/>
<dbReference type="SUPFAM" id="SSF102114">
    <property type="entry name" value="Radical SAM enzymes"/>
    <property type="match status" value="1"/>
</dbReference>
<dbReference type="InterPro" id="IPR058240">
    <property type="entry name" value="rSAM_sf"/>
</dbReference>
<keyword evidence="4" id="KW-0411">Iron-sulfur</keyword>
<dbReference type="GO" id="GO:0003824">
    <property type="term" value="F:catalytic activity"/>
    <property type="evidence" value="ECO:0007669"/>
    <property type="project" value="InterPro"/>
</dbReference>
<evidence type="ECO:0000256" key="1">
    <source>
        <dbReference type="ARBA" id="ARBA00022691"/>
    </source>
</evidence>
<keyword evidence="3" id="KW-0408">Iron</keyword>
<dbReference type="InterPro" id="IPR007197">
    <property type="entry name" value="rSAM"/>
</dbReference>
<evidence type="ECO:0000256" key="4">
    <source>
        <dbReference type="ARBA" id="ARBA00023014"/>
    </source>
</evidence>
<dbReference type="GO" id="GO:0051536">
    <property type="term" value="F:iron-sulfur cluster binding"/>
    <property type="evidence" value="ECO:0007669"/>
    <property type="project" value="UniProtKB-KW"/>
</dbReference>
<evidence type="ECO:0000256" key="2">
    <source>
        <dbReference type="ARBA" id="ARBA00022723"/>
    </source>
</evidence>
<gene>
    <name evidence="5" type="ORF">NO2_1383</name>
</gene>
<dbReference type="InterPro" id="IPR023874">
    <property type="entry name" value="DNA_rSAM_put"/>
</dbReference>
<name>A0A388TIW8_9BACT</name>
<organism evidence="5 6">
    <name type="scientific">Candidatus Termititenax persephonae</name>
    <dbReference type="NCBI Taxonomy" id="2218525"/>
    <lineage>
        <taxon>Bacteria</taxon>
        <taxon>Bacillati</taxon>
        <taxon>Candidatus Margulisiibacteriota</taxon>
        <taxon>Candidatus Termititenacia</taxon>
        <taxon>Candidatus Termititenacales</taxon>
        <taxon>Candidatus Termititenacaceae</taxon>
        <taxon>Candidatus Termititenax</taxon>
    </lineage>
</organism>
<keyword evidence="2" id="KW-0479">Metal-binding</keyword>
<dbReference type="SFLD" id="SFLDG01102">
    <property type="entry name" value="Uncharacterised_Radical_SAM_Su"/>
    <property type="match status" value="1"/>
</dbReference>
<keyword evidence="1" id="KW-0949">S-adenosyl-L-methionine</keyword>
<dbReference type="SFLD" id="SFLDS00029">
    <property type="entry name" value="Radical_SAM"/>
    <property type="match status" value="1"/>
</dbReference>
<dbReference type="EMBL" id="BGZO01000063">
    <property type="protein sequence ID" value="GBR76911.1"/>
    <property type="molecule type" value="Genomic_DNA"/>
</dbReference>
<dbReference type="Proteomes" id="UP000275925">
    <property type="component" value="Unassembled WGS sequence"/>
</dbReference>
<comment type="caution">
    <text evidence="5">The sequence shown here is derived from an EMBL/GenBank/DDBJ whole genome shotgun (WGS) entry which is preliminary data.</text>
</comment>